<dbReference type="PANTHER" id="PTHR31987:SF11">
    <property type="entry name" value="DUF2433 DOMAIN-CONTAINING PROTEIN"/>
    <property type="match status" value="1"/>
</dbReference>
<evidence type="ECO:0000256" key="1">
    <source>
        <dbReference type="PROSITE-ProRule" id="PRU00176"/>
    </source>
</evidence>
<feature type="compositionally biased region" description="Basic and acidic residues" evidence="2">
    <location>
        <begin position="504"/>
        <end position="513"/>
    </location>
</feature>
<dbReference type="CDD" id="cd00590">
    <property type="entry name" value="RRM_SF"/>
    <property type="match status" value="1"/>
</dbReference>
<dbReference type="OrthoDB" id="3918848at2759"/>
<dbReference type="Gene3D" id="3.30.70.330">
    <property type="match status" value="1"/>
</dbReference>
<dbReference type="SUPFAM" id="SSF54928">
    <property type="entry name" value="RNA-binding domain, RBD"/>
    <property type="match status" value="1"/>
</dbReference>
<dbReference type="HOGENOM" id="CLU_016583_0_1_1"/>
<dbReference type="Proteomes" id="UP000054549">
    <property type="component" value="Unassembled WGS sequence"/>
</dbReference>
<sequence>MQSPLNRHQHHTKILDTSHGRILCIADIRGRLSALNDLARDAHAHAIIHTGDFGFFESQSIERIHDRTLRHLAMYSPLIPSAQRTHLLSQDNPPSLVRSTVNIAMLSEFPLLLSGQIKLQVPVYTVWGACEDVLVLEKFRSKAYVVENLHVIDEATTRLIDVGGVKLRLLGLGGALVPHKMFDNGDGNATIAGGQGTMWTTALQIGELVDTAQRVFDSTETRLLVTHASPGREGIIAQLALVLKADLTVSAGLHFRYATSYNEFSVQGDFEGFRHKLAVGKETFDKVWGSVKSQVETVIDDNQRLLLDKALSVVDRIPSTQPSTGPGATATGEEPAWKNCWNWNLCDAAYGSLVLDIKEGRISAELKSQGFNYAYRRTATMATTPNSTSTALPSHSNISSSQPPTKGHTPAPDHPASLVAETNKANVHTSPPVTTAVLAPPSPTQDVKLNGNTAFEKIDKDKTKKKDKKDRRERRDGGTSTPEVPASTSTPTPSEPAPPPPDTGKQEAEESKSPTESMGVRTPKTNRPPRHPWTIFMRLSNQITVNEGDIKEFFGEAQGGITRVTIPTPYPGKPNKVAFVEFGDEDAMKNGLEKHAEKLKDTIPEVKQASDKESRTDHHSLRGPRGGRRGGYVARGLSAAGLTRRHDNRDSGEAGVPVKTSNGIENT</sequence>
<protein>
    <recommendedName>
        <fullName evidence="3">RRM domain-containing protein</fullName>
    </recommendedName>
</protein>
<dbReference type="SUPFAM" id="SSF56300">
    <property type="entry name" value="Metallo-dependent phosphatases"/>
    <property type="match status" value="1"/>
</dbReference>
<dbReference type="InterPro" id="IPR052743">
    <property type="entry name" value="Glutaminase_GtaA"/>
</dbReference>
<dbReference type="AlphaFoldDB" id="A0A0C2SVG7"/>
<dbReference type="InterPro" id="IPR012677">
    <property type="entry name" value="Nucleotide-bd_a/b_plait_sf"/>
</dbReference>
<dbReference type="PROSITE" id="PS50102">
    <property type="entry name" value="RRM"/>
    <property type="match status" value="1"/>
</dbReference>
<feature type="compositionally biased region" description="Polar residues" evidence="2">
    <location>
        <begin position="385"/>
        <end position="404"/>
    </location>
</feature>
<keyword evidence="5" id="KW-1185">Reference proteome</keyword>
<feature type="compositionally biased region" description="Polar residues" evidence="2">
    <location>
        <begin position="444"/>
        <end position="453"/>
    </location>
</feature>
<feature type="domain" description="RRM" evidence="3">
    <location>
        <begin position="533"/>
        <end position="611"/>
    </location>
</feature>
<dbReference type="GO" id="GO:0003723">
    <property type="term" value="F:RNA binding"/>
    <property type="evidence" value="ECO:0007669"/>
    <property type="project" value="UniProtKB-UniRule"/>
</dbReference>
<proteinExistence type="predicted"/>
<dbReference type="InterPro" id="IPR018829">
    <property type="entry name" value="DUF2433"/>
</dbReference>
<feature type="region of interest" description="Disordered" evidence="2">
    <location>
        <begin position="598"/>
        <end position="667"/>
    </location>
</feature>
<organism evidence="4 5">
    <name type="scientific">Amanita muscaria (strain Koide BX008)</name>
    <dbReference type="NCBI Taxonomy" id="946122"/>
    <lineage>
        <taxon>Eukaryota</taxon>
        <taxon>Fungi</taxon>
        <taxon>Dikarya</taxon>
        <taxon>Basidiomycota</taxon>
        <taxon>Agaricomycotina</taxon>
        <taxon>Agaricomycetes</taxon>
        <taxon>Agaricomycetidae</taxon>
        <taxon>Agaricales</taxon>
        <taxon>Pluteineae</taxon>
        <taxon>Amanitaceae</taxon>
        <taxon>Amanita</taxon>
    </lineage>
</organism>
<evidence type="ECO:0000313" key="4">
    <source>
        <dbReference type="EMBL" id="KIL67430.1"/>
    </source>
</evidence>
<feature type="compositionally biased region" description="Basic and acidic residues" evidence="2">
    <location>
        <begin position="598"/>
        <end position="620"/>
    </location>
</feature>
<feature type="region of interest" description="Disordered" evidence="2">
    <location>
        <begin position="429"/>
        <end position="532"/>
    </location>
</feature>
<dbReference type="Pfam" id="PF10360">
    <property type="entry name" value="DUF2433"/>
    <property type="match status" value="1"/>
</dbReference>
<dbReference type="PANTHER" id="PTHR31987">
    <property type="entry name" value="GLUTAMINASE A-RELATED"/>
    <property type="match status" value="1"/>
</dbReference>
<dbReference type="InterPro" id="IPR035979">
    <property type="entry name" value="RBD_domain_sf"/>
</dbReference>
<dbReference type="Pfam" id="PF00076">
    <property type="entry name" value="RRM_1"/>
    <property type="match status" value="1"/>
</dbReference>
<evidence type="ECO:0000256" key="2">
    <source>
        <dbReference type="SAM" id="MobiDB-lite"/>
    </source>
</evidence>
<feature type="compositionally biased region" description="Low complexity" evidence="2">
    <location>
        <begin position="479"/>
        <end position="492"/>
    </location>
</feature>
<dbReference type="InParanoid" id="A0A0C2SVG7"/>
<dbReference type="InterPro" id="IPR000504">
    <property type="entry name" value="RRM_dom"/>
</dbReference>
<gene>
    <name evidence="4" type="ORF">M378DRAFT_123153</name>
</gene>
<dbReference type="EMBL" id="KN818232">
    <property type="protein sequence ID" value="KIL67430.1"/>
    <property type="molecule type" value="Genomic_DNA"/>
</dbReference>
<reference evidence="4 5" key="1">
    <citation type="submission" date="2014-04" db="EMBL/GenBank/DDBJ databases">
        <title>Evolutionary Origins and Diversification of the Mycorrhizal Mutualists.</title>
        <authorList>
            <consortium name="DOE Joint Genome Institute"/>
            <consortium name="Mycorrhizal Genomics Consortium"/>
            <person name="Kohler A."/>
            <person name="Kuo A."/>
            <person name="Nagy L.G."/>
            <person name="Floudas D."/>
            <person name="Copeland A."/>
            <person name="Barry K.W."/>
            <person name="Cichocki N."/>
            <person name="Veneault-Fourrey C."/>
            <person name="LaButti K."/>
            <person name="Lindquist E.A."/>
            <person name="Lipzen A."/>
            <person name="Lundell T."/>
            <person name="Morin E."/>
            <person name="Murat C."/>
            <person name="Riley R."/>
            <person name="Ohm R."/>
            <person name="Sun H."/>
            <person name="Tunlid A."/>
            <person name="Henrissat B."/>
            <person name="Grigoriev I.V."/>
            <person name="Hibbett D.S."/>
            <person name="Martin F."/>
        </authorList>
    </citation>
    <scope>NUCLEOTIDE SEQUENCE [LARGE SCALE GENOMIC DNA]</scope>
    <source>
        <strain evidence="4 5">Koide BX008</strain>
    </source>
</reference>
<accession>A0A0C2SVG7</accession>
<feature type="compositionally biased region" description="Pro residues" evidence="2">
    <location>
        <begin position="493"/>
        <end position="502"/>
    </location>
</feature>
<feature type="region of interest" description="Disordered" evidence="2">
    <location>
        <begin position="384"/>
        <end position="416"/>
    </location>
</feature>
<keyword evidence="1" id="KW-0694">RNA-binding</keyword>
<dbReference type="InterPro" id="IPR029052">
    <property type="entry name" value="Metallo-depent_PP-like"/>
</dbReference>
<dbReference type="STRING" id="946122.A0A0C2SVG7"/>
<evidence type="ECO:0000313" key="5">
    <source>
        <dbReference type="Proteomes" id="UP000054549"/>
    </source>
</evidence>
<name>A0A0C2SVG7_AMAMK</name>
<evidence type="ECO:0000259" key="3">
    <source>
        <dbReference type="PROSITE" id="PS50102"/>
    </source>
</evidence>